<keyword evidence="3" id="KW-0862">Zinc</keyword>
<proteinExistence type="predicted"/>
<dbReference type="Gene3D" id="3.30.70.360">
    <property type="match status" value="1"/>
</dbReference>
<dbReference type="EMBL" id="JBHTMY010000003">
    <property type="protein sequence ID" value="MFD1315919.1"/>
    <property type="molecule type" value="Genomic_DNA"/>
</dbReference>
<dbReference type="Pfam" id="PF01546">
    <property type="entry name" value="Peptidase_M20"/>
    <property type="match status" value="1"/>
</dbReference>
<dbReference type="PANTHER" id="PTHR43808:SF8">
    <property type="entry name" value="PEPTIDASE M20 DIMERISATION DOMAIN-CONTAINING PROTEIN"/>
    <property type="match status" value="1"/>
</dbReference>
<name>A0ABW3Y595_9FLAO</name>
<organism evidence="5 6">
    <name type="scientific">Namhaeicola litoreus</name>
    <dbReference type="NCBI Taxonomy" id="1052145"/>
    <lineage>
        <taxon>Bacteria</taxon>
        <taxon>Pseudomonadati</taxon>
        <taxon>Bacteroidota</taxon>
        <taxon>Flavobacteriia</taxon>
        <taxon>Flavobacteriales</taxon>
        <taxon>Flavobacteriaceae</taxon>
        <taxon>Namhaeicola</taxon>
    </lineage>
</organism>
<sequence>MKFRFLFLLFVYQFTLGYAQKSPYSYLKINNEVSTLEVLLQKYIQIPSVSENEKEAGEFLKKVCKENGLIITDFGTENGNYNFAASLHPLDLKKPNIVFLNHIDVVMESESSKFGPYSGKIENGKVYGRGAIDNKGAAVMQLGAVLQALQLINKANSNYNVTFLSVSCEENQCKGGADFVAEHYLDILKPVVVIGEGPSEISTIIGGDFKHDIFGISVAHKRTLWLNLKLNIETAGHASITPHHYANKDMVKSLENLVSKKPKIIFNDVNVNFIKSLGEHKKGIEKLFLSHPKLFKVFLASQIRAHPELLAIYSNTLTLTNVYSDNNTYNKIPNTIEAYLDCRLLPETDETEFLKDIKKRLKNDSISVNIVEQTPRTYPSGKQNIYYQNLKKAIQMNYAGAEVISVIMPNLNDLGVFRSKGIPCYATIPVYFTREEVENIHNVDENIAIKSLYQGTQVYYDFIELMLE</sequence>
<dbReference type="Proteomes" id="UP001597201">
    <property type="component" value="Unassembled WGS sequence"/>
</dbReference>
<dbReference type="Gene3D" id="1.10.150.900">
    <property type="match status" value="1"/>
</dbReference>
<evidence type="ECO:0000256" key="3">
    <source>
        <dbReference type="ARBA" id="ARBA00022833"/>
    </source>
</evidence>
<gene>
    <name evidence="5" type="ORF">ACFQ39_09845</name>
</gene>
<evidence type="ECO:0000313" key="6">
    <source>
        <dbReference type="Proteomes" id="UP001597201"/>
    </source>
</evidence>
<dbReference type="InterPro" id="IPR050072">
    <property type="entry name" value="Peptidase_M20A"/>
</dbReference>
<protein>
    <submittedName>
        <fullName evidence="5">M20/M25/M40 family metallo-hydrolase</fullName>
    </submittedName>
</protein>
<evidence type="ECO:0000256" key="2">
    <source>
        <dbReference type="ARBA" id="ARBA00022801"/>
    </source>
</evidence>
<dbReference type="InterPro" id="IPR011650">
    <property type="entry name" value="Peptidase_M20_dimer"/>
</dbReference>
<dbReference type="InterPro" id="IPR002933">
    <property type="entry name" value="Peptidase_M20"/>
</dbReference>
<dbReference type="PANTHER" id="PTHR43808">
    <property type="entry name" value="ACETYLORNITHINE DEACETYLASE"/>
    <property type="match status" value="1"/>
</dbReference>
<accession>A0ABW3Y595</accession>
<evidence type="ECO:0000313" key="5">
    <source>
        <dbReference type="EMBL" id="MFD1315919.1"/>
    </source>
</evidence>
<comment type="cofactor">
    <cofactor evidence="1">
        <name>Zn(2+)</name>
        <dbReference type="ChEBI" id="CHEBI:29105"/>
    </cofactor>
</comment>
<reference evidence="6" key="1">
    <citation type="journal article" date="2019" name="Int. J. Syst. Evol. Microbiol.">
        <title>The Global Catalogue of Microorganisms (GCM) 10K type strain sequencing project: providing services to taxonomists for standard genome sequencing and annotation.</title>
        <authorList>
            <consortium name="The Broad Institute Genomics Platform"/>
            <consortium name="The Broad Institute Genome Sequencing Center for Infectious Disease"/>
            <person name="Wu L."/>
            <person name="Ma J."/>
        </authorList>
    </citation>
    <scope>NUCLEOTIDE SEQUENCE [LARGE SCALE GENOMIC DNA]</scope>
    <source>
        <strain evidence="6">CCUG 61485</strain>
    </source>
</reference>
<evidence type="ECO:0000259" key="4">
    <source>
        <dbReference type="Pfam" id="PF07687"/>
    </source>
</evidence>
<keyword evidence="2" id="KW-0378">Hydrolase</keyword>
<keyword evidence="6" id="KW-1185">Reference proteome</keyword>
<comment type="caution">
    <text evidence="5">The sequence shown here is derived from an EMBL/GenBank/DDBJ whole genome shotgun (WGS) entry which is preliminary data.</text>
</comment>
<dbReference type="Pfam" id="PF07687">
    <property type="entry name" value="M20_dimer"/>
    <property type="match status" value="1"/>
</dbReference>
<dbReference type="RefSeq" id="WP_377178552.1">
    <property type="nucleotide sequence ID" value="NZ_JBHTMY010000003.1"/>
</dbReference>
<dbReference type="SUPFAM" id="SSF53187">
    <property type="entry name" value="Zn-dependent exopeptidases"/>
    <property type="match status" value="1"/>
</dbReference>
<feature type="domain" description="Peptidase M20 dimerisation" evidence="4">
    <location>
        <begin position="219"/>
        <end position="364"/>
    </location>
</feature>
<dbReference type="Gene3D" id="3.40.630.10">
    <property type="entry name" value="Zn peptidases"/>
    <property type="match status" value="1"/>
</dbReference>
<evidence type="ECO:0000256" key="1">
    <source>
        <dbReference type="ARBA" id="ARBA00001947"/>
    </source>
</evidence>